<dbReference type="InterPro" id="IPR007163">
    <property type="entry name" value="VCA0040-like"/>
</dbReference>
<feature type="transmembrane region" description="Helical" evidence="1">
    <location>
        <begin position="88"/>
        <end position="108"/>
    </location>
</feature>
<feature type="transmembrane region" description="Helical" evidence="1">
    <location>
        <begin position="148"/>
        <end position="174"/>
    </location>
</feature>
<keyword evidence="3" id="KW-1185">Reference proteome</keyword>
<protein>
    <submittedName>
        <fullName evidence="2">DUF368 domain-containing protein</fullName>
    </submittedName>
</protein>
<feature type="transmembrane region" description="Helical" evidence="1">
    <location>
        <begin position="266"/>
        <end position="286"/>
    </location>
</feature>
<accession>A0A6B0T831</accession>
<dbReference type="PANTHER" id="PTHR37308">
    <property type="entry name" value="INTEGRAL MEMBRANE PROTEIN"/>
    <property type="match status" value="1"/>
</dbReference>
<dbReference type="PANTHER" id="PTHR37308:SF1">
    <property type="entry name" value="POLYPRENYL-PHOSPHATE TRANSPORTER"/>
    <property type="match status" value="1"/>
</dbReference>
<gene>
    <name evidence="2" type="ORF">GRX03_12220</name>
</gene>
<name>A0A6B0T831_9EURY</name>
<dbReference type="AlphaFoldDB" id="A0A6B0T831"/>
<dbReference type="EMBL" id="WUUT01000004">
    <property type="protein sequence ID" value="MXR52366.1"/>
    <property type="molecule type" value="Genomic_DNA"/>
</dbReference>
<dbReference type="OrthoDB" id="313161at2157"/>
<organism evidence="2 3">
    <name type="scientific">Halovenus carboxidivorans</name>
    <dbReference type="NCBI Taxonomy" id="2692199"/>
    <lineage>
        <taxon>Archaea</taxon>
        <taxon>Methanobacteriati</taxon>
        <taxon>Methanobacteriota</taxon>
        <taxon>Stenosarchaea group</taxon>
        <taxon>Halobacteria</taxon>
        <taxon>Halobacteriales</taxon>
        <taxon>Haloarculaceae</taxon>
        <taxon>Halovenus</taxon>
    </lineage>
</organism>
<feature type="transmembrane region" description="Helical" evidence="1">
    <location>
        <begin position="61"/>
        <end position="82"/>
    </location>
</feature>
<feature type="transmembrane region" description="Helical" evidence="1">
    <location>
        <begin position="120"/>
        <end position="142"/>
    </location>
</feature>
<sequence length="295" mass="30351">MGSADAVPGVSGGTIALIVGVYERLISALTELDPAVVRHLRTAHRRSGRRALARELRAMDVPFLVALGGGMATAVVVLARVVEFALEVVPGPTFAFFFGLIGASALVLARRDWLRGPRQAGAGVVGFLFAFALAGVSGGGSIPSSLPVIFVAGSVAISGMLLPGISGAFILLLLGQYETMTETLNGFVDGLLALGRNGITATLVQDGIRIAAFLSGAAVGVFTVAYVVRWALDHYRQATLVFLVSLMLGSLRLPVLEVLAVTESTATGIGTVVGAAVFGAVLVVGLDRSTADLSY</sequence>
<keyword evidence="1" id="KW-1133">Transmembrane helix</keyword>
<evidence type="ECO:0000313" key="2">
    <source>
        <dbReference type="EMBL" id="MXR52366.1"/>
    </source>
</evidence>
<keyword evidence="1" id="KW-0812">Transmembrane</keyword>
<evidence type="ECO:0000313" key="3">
    <source>
        <dbReference type="Proteomes" id="UP000466535"/>
    </source>
</evidence>
<comment type="caution">
    <text evidence="2">The sequence shown here is derived from an EMBL/GenBank/DDBJ whole genome shotgun (WGS) entry which is preliminary data.</text>
</comment>
<reference evidence="2 3" key="1">
    <citation type="submission" date="2019-12" db="EMBL/GenBank/DDBJ databases">
        <title>Isolation and characterization of three novel carbon monoxide-oxidizing members of Halobacteria from salione crusts and soils.</title>
        <authorList>
            <person name="Myers M.R."/>
            <person name="King G.M."/>
        </authorList>
    </citation>
    <scope>NUCLEOTIDE SEQUENCE [LARGE SCALE GENOMIC DNA]</scope>
    <source>
        <strain evidence="2 3">WSH3</strain>
    </source>
</reference>
<feature type="transmembrane region" description="Helical" evidence="1">
    <location>
        <begin position="210"/>
        <end position="228"/>
    </location>
</feature>
<proteinExistence type="predicted"/>
<dbReference type="Proteomes" id="UP000466535">
    <property type="component" value="Unassembled WGS sequence"/>
</dbReference>
<evidence type="ECO:0000256" key="1">
    <source>
        <dbReference type="SAM" id="Phobius"/>
    </source>
</evidence>
<keyword evidence="1" id="KW-0472">Membrane</keyword>
<dbReference type="Pfam" id="PF04018">
    <property type="entry name" value="VCA0040-like"/>
    <property type="match status" value="1"/>
</dbReference>